<organism evidence="3 4">
    <name type="scientific">Methanococcoides burtonii (strain DSM 6242 / NBRC 107633 / OCM 468 / ACE-M)</name>
    <dbReference type="NCBI Taxonomy" id="259564"/>
    <lineage>
        <taxon>Archaea</taxon>
        <taxon>Methanobacteriati</taxon>
        <taxon>Methanobacteriota</taxon>
        <taxon>Stenosarchaea group</taxon>
        <taxon>Methanomicrobia</taxon>
        <taxon>Methanosarcinales</taxon>
        <taxon>Methanosarcinaceae</taxon>
        <taxon>Methanococcoides</taxon>
    </lineage>
</organism>
<dbReference type="HOGENOM" id="CLU_728841_0_0_2"/>
<dbReference type="PANTHER" id="PTHR11082:SF36">
    <property type="entry name" value="DUS-LIKE FMN-BINDING DOMAIN-CONTAINING PROTEIN"/>
    <property type="match status" value="1"/>
</dbReference>
<keyword evidence="1" id="KW-0812">Transmembrane</keyword>
<gene>
    <name evidence="3" type="ordered locus">Mbur_0212</name>
</gene>
<evidence type="ECO:0000259" key="2">
    <source>
        <dbReference type="Pfam" id="PF01207"/>
    </source>
</evidence>
<dbReference type="InterPro" id="IPR017671">
    <property type="entry name" value="Methan_mark_9"/>
</dbReference>
<name>Q12ZA4_METBU</name>
<dbReference type="EMBL" id="CP000300">
    <property type="protein sequence ID" value="ABE51222.1"/>
    <property type="molecule type" value="Genomic_DNA"/>
</dbReference>
<dbReference type="InterPro" id="IPR035587">
    <property type="entry name" value="DUS-like_FMN-bd"/>
</dbReference>
<dbReference type="AlphaFoldDB" id="Q12ZA4"/>
<keyword evidence="1" id="KW-1133">Transmembrane helix</keyword>
<dbReference type="InterPro" id="IPR037347">
    <property type="entry name" value="MJ0144_FMN"/>
</dbReference>
<dbReference type="Gene3D" id="3.20.20.70">
    <property type="entry name" value="Aldolase class I"/>
    <property type="match status" value="1"/>
</dbReference>
<feature type="transmembrane region" description="Helical" evidence="1">
    <location>
        <begin position="12"/>
        <end position="36"/>
    </location>
</feature>
<dbReference type="Proteomes" id="UP000001979">
    <property type="component" value="Chromosome"/>
</dbReference>
<evidence type="ECO:0000313" key="4">
    <source>
        <dbReference type="Proteomes" id="UP000001979"/>
    </source>
</evidence>
<dbReference type="KEGG" id="mbu:Mbur_0212"/>
<proteinExistence type="predicted"/>
<protein>
    <recommendedName>
        <fullName evidence="2">DUS-like FMN-binding domain-containing protein</fullName>
    </recommendedName>
</protein>
<dbReference type="NCBIfam" id="TIGR03277">
    <property type="entry name" value="methan_mark_9"/>
    <property type="match status" value="1"/>
</dbReference>
<dbReference type="SUPFAM" id="SSF51395">
    <property type="entry name" value="FMN-linked oxidoreductases"/>
    <property type="match status" value="1"/>
</dbReference>
<dbReference type="STRING" id="259564.Mbur_0212"/>
<evidence type="ECO:0000313" key="3">
    <source>
        <dbReference type="EMBL" id="ABE51222.1"/>
    </source>
</evidence>
<accession>Q12ZA4</accession>
<dbReference type="CDD" id="cd02911">
    <property type="entry name" value="arch_FMN"/>
    <property type="match status" value="1"/>
</dbReference>
<dbReference type="PANTHER" id="PTHR11082">
    <property type="entry name" value="TRNA-DIHYDROURIDINE SYNTHASE"/>
    <property type="match status" value="1"/>
</dbReference>
<sequence>MRCCYNVSNAGVIIGPLLCLFMYLSNVTLICNYFLLQRKICLNNLNEAIIVSEELFDLQVGYVTFRNPIALAPMAGITDSVFASKNAKNAGLAVIGGYNLDEETNAAAAKLVERGRQEFLSDAPLEFFETEVNAVDTGGAVGFNVRAVSLEPLLKAATIVKDAGGILELDAHCRQEEMVSIGVGEALMKDLPRLNEWIKKIKETGVVLSVKVRANVVDDIALARSIENAGADILHVDAMKEGAGADLRAILRIRDSTRLLLIGNNSIMDIMDARDMFSKGADMISVSRVVLEDDGFIDSLVEDVCAVQEQMGWYNSPKHVCRGEGDLRGLAFCCLPVKPCAVHNKAAQLGYSPKEFADIKMEFVKGTPLEFGDSTCFGSLAWCCKISKPCYLRDGVLDVLDLSASDYMRLKKDLATYILDNAKKPVNEQ</sequence>
<feature type="domain" description="DUS-like FMN-binding" evidence="2">
    <location>
        <begin position="134"/>
        <end position="293"/>
    </location>
</feature>
<reference evidence="4" key="1">
    <citation type="journal article" date="2009" name="ISME J.">
        <title>The genome sequence of the psychrophilic archaeon, Methanococcoides burtonii: the role of genome evolution in cold adaptation.</title>
        <authorList>
            <person name="Allen M.A."/>
            <person name="Lauro F.M."/>
            <person name="Williams T.J."/>
            <person name="Burg D."/>
            <person name="Siddiqui K.S."/>
            <person name="De Francisci D."/>
            <person name="Chong K.W."/>
            <person name="Pilak O."/>
            <person name="Chew H.H."/>
            <person name="De Maere M.Z."/>
            <person name="Ting L."/>
            <person name="Katrib M."/>
            <person name="Ng C."/>
            <person name="Sowers K.R."/>
            <person name="Galperin M.Y."/>
            <person name="Anderson I.J."/>
            <person name="Ivanova N."/>
            <person name="Dalin E."/>
            <person name="Martinez M."/>
            <person name="Lapidus A."/>
            <person name="Hauser L."/>
            <person name="Land M."/>
            <person name="Thomas T."/>
            <person name="Cavicchioli R."/>
        </authorList>
    </citation>
    <scope>NUCLEOTIDE SEQUENCE [LARGE SCALE GENOMIC DNA]</scope>
    <source>
        <strain evidence="4">DSM 6242 / NBRC 107633 / OCM 468 / ACE-M</strain>
    </source>
</reference>
<keyword evidence="4" id="KW-1185">Reference proteome</keyword>
<dbReference type="Pfam" id="PF01207">
    <property type="entry name" value="Dus"/>
    <property type="match status" value="1"/>
</dbReference>
<evidence type="ECO:0000256" key="1">
    <source>
        <dbReference type="SAM" id="Phobius"/>
    </source>
</evidence>
<keyword evidence="1" id="KW-0472">Membrane</keyword>
<dbReference type="InterPro" id="IPR013785">
    <property type="entry name" value="Aldolase_TIM"/>
</dbReference>